<evidence type="ECO:0000256" key="11">
    <source>
        <dbReference type="SAM" id="Phobius"/>
    </source>
</evidence>
<evidence type="ECO:0000256" key="10">
    <source>
        <dbReference type="RuleBase" id="RU000688"/>
    </source>
</evidence>
<comment type="caution">
    <text evidence="13">The sequence shown here is derived from an EMBL/GenBank/DDBJ whole genome shotgun (WGS) entry which is preliminary data.</text>
</comment>
<dbReference type="PANTHER" id="PTHR24228">
    <property type="entry name" value="B2 BRADYKININ RECEPTOR/ANGIOTENSIN II RECEPTOR"/>
    <property type="match status" value="1"/>
</dbReference>
<dbReference type="EMBL" id="JACSDZ010000003">
    <property type="protein sequence ID" value="KAF7410531.1"/>
    <property type="molecule type" value="Genomic_DNA"/>
</dbReference>
<keyword evidence="7 11" id="KW-0472">Membrane</keyword>
<keyword evidence="3" id="KW-1003">Cell membrane</keyword>
<evidence type="ECO:0000256" key="2">
    <source>
        <dbReference type="ARBA" id="ARBA00010663"/>
    </source>
</evidence>
<gene>
    <name evidence="13" type="ORF">HZH68_004912</name>
</gene>
<feature type="transmembrane region" description="Helical" evidence="11">
    <location>
        <begin position="119"/>
        <end position="141"/>
    </location>
</feature>
<feature type="transmembrane region" description="Helical" evidence="11">
    <location>
        <begin position="47"/>
        <end position="71"/>
    </location>
</feature>
<feature type="transmembrane region" description="Helical" evidence="11">
    <location>
        <begin position="161"/>
        <end position="185"/>
    </location>
</feature>
<evidence type="ECO:0000256" key="6">
    <source>
        <dbReference type="ARBA" id="ARBA00023040"/>
    </source>
</evidence>
<evidence type="ECO:0000256" key="5">
    <source>
        <dbReference type="ARBA" id="ARBA00022989"/>
    </source>
</evidence>
<keyword evidence="6 10" id="KW-0297">G-protein coupled receptor</keyword>
<dbReference type="Gene3D" id="1.20.1070.10">
    <property type="entry name" value="Rhodopsin 7-helix transmembrane proteins"/>
    <property type="match status" value="1"/>
</dbReference>
<feature type="domain" description="G-protein coupled receptors family 1 profile" evidence="12">
    <location>
        <begin position="62"/>
        <end position="342"/>
    </location>
</feature>
<keyword evidence="8 10" id="KW-0675">Receptor</keyword>
<dbReference type="PROSITE" id="PS00237">
    <property type="entry name" value="G_PROTEIN_RECEP_F1_1"/>
    <property type="match status" value="1"/>
</dbReference>
<evidence type="ECO:0000256" key="1">
    <source>
        <dbReference type="ARBA" id="ARBA00004651"/>
    </source>
</evidence>
<evidence type="ECO:0000256" key="8">
    <source>
        <dbReference type="ARBA" id="ARBA00023170"/>
    </source>
</evidence>
<dbReference type="PROSITE" id="PS50262">
    <property type="entry name" value="G_PROTEIN_RECEP_F1_2"/>
    <property type="match status" value="1"/>
</dbReference>
<comment type="similarity">
    <text evidence="2 10">Belongs to the G-protein coupled receptor 1 family.</text>
</comment>
<keyword evidence="5 11" id="KW-1133">Transmembrane helix</keyword>
<dbReference type="GO" id="GO:0004930">
    <property type="term" value="F:G protein-coupled receptor activity"/>
    <property type="evidence" value="ECO:0007669"/>
    <property type="project" value="UniProtKB-KW"/>
</dbReference>
<evidence type="ECO:0000256" key="4">
    <source>
        <dbReference type="ARBA" id="ARBA00022692"/>
    </source>
</evidence>
<dbReference type="InterPro" id="IPR017452">
    <property type="entry name" value="GPCR_Rhodpsn_7TM"/>
</dbReference>
<dbReference type="PRINTS" id="PR00237">
    <property type="entry name" value="GPCRRHODOPSN"/>
</dbReference>
<evidence type="ECO:0000256" key="3">
    <source>
        <dbReference type="ARBA" id="ARBA00022475"/>
    </source>
</evidence>
<keyword evidence="9 10" id="KW-0807">Transducer</keyword>
<organism evidence="13 14">
    <name type="scientific">Vespula germanica</name>
    <name type="common">German yellow jacket</name>
    <name type="synonym">Paravespula germanica</name>
    <dbReference type="NCBI Taxonomy" id="30212"/>
    <lineage>
        <taxon>Eukaryota</taxon>
        <taxon>Metazoa</taxon>
        <taxon>Ecdysozoa</taxon>
        <taxon>Arthropoda</taxon>
        <taxon>Hexapoda</taxon>
        <taxon>Insecta</taxon>
        <taxon>Pterygota</taxon>
        <taxon>Neoptera</taxon>
        <taxon>Endopterygota</taxon>
        <taxon>Hymenoptera</taxon>
        <taxon>Apocrita</taxon>
        <taxon>Aculeata</taxon>
        <taxon>Vespoidea</taxon>
        <taxon>Vespidae</taxon>
        <taxon>Vespinae</taxon>
        <taxon>Vespula</taxon>
    </lineage>
</organism>
<evidence type="ECO:0000256" key="9">
    <source>
        <dbReference type="ARBA" id="ARBA00023224"/>
    </source>
</evidence>
<dbReference type="AlphaFoldDB" id="A0A834KRH9"/>
<dbReference type="SUPFAM" id="SSF81321">
    <property type="entry name" value="Family A G protein-coupled receptor-like"/>
    <property type="match status" value="1"/>
</dbReference>
<dbReference type="InterPro" id="IPR000276">
    <property type="entry name" value="GPCR_Rhodpsn"/>
</dbReference>
<dbReference type="CDD" id="cd15210">
    <property type="entry name" value="7tmA_GPR84-like"/>
    <property type="match status" value="1"/>
</dbReference>
<feature type="transmembrane region" description="Helical" evidence="11">
    <location>
        <begin position="325"/>
        <end position="345"/>
    </location>
</feature>
<protein>
    <recommendedName>
        <fullName evidence="12">G-protein coupled receptors family 1 profile domain-containing protein</fullName>
    </recommendedName>
</protein>
<proteinExistence type="inferred from homology"/>
<evidence type="ECO:0000259" key="12">
    <source>
        <dbReference type="PROSITE" id="PS50262"/>
    </source>
</evidence>
<evidence type="ECO:0000313" key="13">
    <source>
        <dbReference type="EMBL" id="KAF7410531.1"/>
    </source>
</evidence>
<dbReference type="PANTHER" id="PTHR24228:SF63">
    <property type="entry name" value="G-PROTEIN COUPLED RECEPTOR MOODY"/>
    <property type="match status" value="1"/>
</dbReference>
<dbReference type="Proteomes" id="UP000617340">
    <property type="component" value="Unassembled WGS sequence"/>
</dbReference>
<accession>A0A834KRH9</accession>
<feature type="transmembrane region" description="Helical" evidence="11">
    <location>
        <begin position="78"/>
        <end position="99"/>
    </location>
</feature>
<keyword evidence="4 10" id="KW-0812">Transmembrane</keyword>
<feature type="transmembrane region" description="Helical" evidence="11">
    <location>
        <begin position="275"/>
        <end position="296"/>
    </location>
</feature>
<evidence type="ECO:0000256" key="7">
    <source>
        <dbReference type="ARBA" id="ARBA00023136"/>
    </source>
</evidence>
<sequence length="409" mass="46431">MESLNQNFRGFETNSMATWPTHVTDNTTHGNIIDGELSRFPRPLRTFAAIVAILIMITGLAGNLLTIVALCKYPKVRNVAAAFIISLCVADFVFCSLVLPFDSIRFVDASWADIRSLCVLVPFLRYGNVGVSLLSVAAITINRYIMIAHHGIYSKIYKKHWIAAMIIFCWLFAYVMQVPTLLGIWGKFDYDMYLETCSIVKDDHGHTSKRFLFATGFVIPCVVIVGCYAKIFWVVHSSESRMRKHATPTIKSPHTPGRDTREIKQRRSEWRITKMVLAIFLSFLVCYLPITIVKMVDVNVKYPEDDHYHFFDDDKKETKLTGFHVLGYLLLYFASCVNPIIYVIMNKQYRQAYAGVIGCSRIRASLTPFGSSAPGQHHQDFGQDYSKTMVSTVSIAMNPVKNNQLEETL</sequence>
<comment type="subcellular location">
    <subcellularLocation>
        <location evidence="1">Cell membrane</location>
        <topology evidence="1">Multi-pass membrane protein</topology>
    </subcellularLocation>
</comment>
<name>A0A834KRH9_VESGE</name>
<dbReference type="Pfam" id="PF00001">
    <property type="entry name" value="7tm_1"/>
    <property type="match status" value="1"/>
</dbReference>
<reference evidence="13" key="1">
    <citation type="journal article" date="2020" name="G3 (Bethesda)">
        <title>High-Quality Assemblies for Three Invasive Social Wasps from the &lt;i&gt;Vespula&lt;/i&gt; Genus.</title>
        <authorList>
            <person name="Harrop T.W.R."/>
            <person name="Guhlin J."/>
            <person name="McLaughlin G.M."/>
            <person name="Permina E."/>
            <person name="Stockwell P."/>
            <person name="Gilligan J."/>
            <person name="Le Lec M.F."/>
            <person name="Gruber M.A.M."/>
            <person name="Quinn O."/>
            <person name="Lovegrove M."/>
            <person name="Duncan E.J."/>
            <person name="Remnant E.J."/>
            <person name="Van Eeckhoven J."/>
            <person name="Graham B."/>
            <person name="Knapp R.A."/>
            <person name="Langford K.W."/>
            <person name="Kronenberg Z."/>
            <person name="Press M.O."/>
            <person name="Eacker S.M."/>
            <person name="Wilson-Rankin E.E."/>
            <person name="Purcell J."/>
            <person name="Lester P.J."/>
            <person name="Dearden P.K."/>
        </authorList>
    </citation>
    <scope>NUCLEOTIDE SEQUENCE</scope>
    <source>
        <strain evidence="13">Linc-1</strain>
    </source>
</reference>
<feature type="transmembrane region" description="Helical" evidence="11">
    <location>
        <begin position="211"/>
        <end position="235"/>
    </location>
</feature>
<keyword evidence="14" id="KW-1185">Reference proteome</keyword>
<dbReference type="GO" id="GO:0005886">
    <property type="term" value="C:plasma membrane"/>
    <property type="evidence" value="ECO:0007669"/>
    <property type="project" value="UniProtKB-SubCell"/>
</dbReference>
<evidence type="ECO:0000313" key="14">
    <source>
        <dbReference type="Proteomes" id="UP000617340"/>
    </source>
</evidence>